<feature type="transmembrane region" description="Helical" evidence="8">
    <location>
        <begin position="66"/>
        <end position="88"/>
    </location>
</feature>
<reference evidence="10" key="1">
    <citation type="submission" date="2017-09" db="EMBL/GenBank/DDBJ databases">
        <title>Depth-based differentiation of microbial function through sediment-hosted aquifers and enrichment of novel symbionts in the deep terrestrial subsurface.</title>
        <authorList>
            <person name="Probst A.J."/>
            <person name="Ladd B."/>
            <person name="Jarett J.K."/>
            <person name="Geller-Mcgrath D.E."/>
            <person name="Sieber C.M.K."/>
            <person name="Emerson J.B."/>
            <person name="Anantharaman K."/>
            <person name="Thomas B.C."/>
            <person name="Malmstrom R."/>
            <person name="Stieglmeier M."/>
            <person name="Klingl A."/>
            <person name="Woyke T."/>
            <person name="Ryan C.M."/>
            <person name="Banfield J.F."/>
        </authorList>
    </citation>
    <scope>NUCLEOTIDE SEQUENCE [LARGE SCALE GENOMIC DNA]</scope>
</reference>
<comment type="subcellular location">
    <subcellularLocation>
        <location evidence="1">Cell membrane</location>
        <topology evidence="1">Multi-pass membrane protein</topology>
    </subcellularLocation>
</comment>
<gene>
    <name evidence="9" type="ORF">COU32_00895</name>
</gene>
<keyword evidence="7 8" id="KW-0472">Membrane</keyword>
<evidence type="ECO:0000313" key="10">
    <source>
        <dbReference type="Proteomes" id="UP000231530"/>
    </source>
</evidence>
<feature type="transmembrane region" description="Helical" evidence="8">
    <location>
        <begin position="299"/>
        <end position="332"/>
    </location>
</feature>
<keyword evidence="6 8" id="KW-1133">Transmembrane helix</keyword>
<evidence type="ECO:0008006" key="11">
    <source>
        <dbReference type="Google" id="ProtNLM"/>
    </source>
</evidence>
<evidence type="ECO:0000313" key="9">
    <source>
        <dbReference type="EMBL" id="PIR76657.1"/>
    </source>
</evidence>
<dbReference type="Proteomes" id="UP000231530">
    <property type="component" value="Unassembled WGS sequence"/>
</dbReference>
<evidence type="ECO:0000256" key="3">
    <source>
        <dbReference type="ARBA" id="ARBA00022448"/>
    </source>
</evidence>
<protein>
    <recommendedName>
        <fullName evidence="11">AI-2E family transporter</fullName>
    </recommendedName>
</protein>
<dbReference type="GO" id="GO:0005886">
    <property type="term" value="C:plasma membrane"/>
    <property type="evidence" value="ECO:0007669"/>
    <property type="project" value="UniProtKB-SubCell"/>
</dbReference>
<dbReference type="Pfam" id="PF01594">
    <property type="entry name" value="AI-2E_transport"/>
    <property type="match status" value="1"/>
</dbReference>
<comment type="caution">
    <text evidence="9">The sequence shown here is derived from an EMBL/GenBank/DDBJ whole genome shotgun (WGS) entry which is preliminary data.</text>
</comment>
<dbReference type="AlphaFoldDB" id="A0A2H0TZ37"/>
<keyword evidence="3" id="KW-0813">Transport</keyword>
<accession>A0A2H0TZ37</accession>
<feature type="transmembrane region" description="Helical" evidence="8">
    <location>
        <begin position="232"/>
        <end position="251"/>
    </location>
</feature>
<feature type="transmembrane region" description="Helical" evidence="8">
    <location>
        <begin position="258"/>
        <end position="279"/>
    </location>
</feature>
<evidence type="ECO:0000256" key="4">
    <source>
        <dbReference type="ARBA" id="ARBA00022475"/>
    </source>
</evidence>
<dbReference type="GO" id="GO:0055085">
    <property type="term" value="P:transmembrane transport"/>
    <property type="evidence" value="ECO:0007669"/>
    <property type="project" value="TreeGrafter"/>
</dbReference>
<dbReference type="InterPro" id="IPR002549">
    <property type="entry name" value="AI-2E-like"/>
</dbReference>
<sequence>MNGNTVIHIHIRDILKVLGILAALYGIYLMWDIVLLIFVALIFAALIDPFAASLARRKIPRGMAVFLVYIIFFGVVGTAVGILAPVVAHDVPQLVATSNDALSSLTKQESFVRLFGSGGVQIDSQTKTSLFSGGSANGALAGLFSTVSDFFGGMVSLLIVLVMTFYLVSQDDPLGKILRSLVPENHIPYVSGVFRRIRDKLGSWMRAQLILSMSIGILVTIGLSIIGVKYAAVLGLLAALLEFIPILGPIFASLPALFFAFSGGGFVTAMVVFIMYIVIQQFENHILVPKVMQRAVGLNPIVSIIAILVGARVGGVVGVILAIPVATVLSVILKDVFEKQKDSLSDTI</sequence>
<evidence type="ECO:0000256" key="6">
    <source>
        <dbReference type="ARBA" id="ARBA00022989"/>
    </source>
</evidence>
<keyword evidence="5 8" id="KW-0812">Transmembrane</keyword>
<evidence type="ECO:0000256" key="2">
    <source>
        <dbReference type="ARBA" id="ARBA00009773"/>
    </source>
</evidence>
<feature type="transmembrane region" description="Helical" evidence="8">
    <location>
        <begin position="204"/>
        <end position="226"/>
    </location>
</feature>
<evidence type="ECO:0000256" key="1">
    <source>
        <dbReference type="ARBA" id="ARBA00004651"/>
    </source>
</evidence>
<evidence type="ECO:0000256" key="5">
    <source>
        <dbReference type="ARBA" id="ARBA00022692"/>
    </source>
</evidence>
<dbReference type="PANTHER" id="PTHR21716:SF53">
    <property type="entry name" value="PERMEASE PERM-RELATED"/>
    <property type="match status" value="1"/>
</dbReference>
<feature type="transmembrane region" description="Helical" evidence="8">
    <location>
        <begin position="150"/>
        <end position="169"/>
    </location>
</feature>
<evidence type="ECO:0000256" key="8">
    <source>
        <dbReference type="SAM" id="Phobius"/>
    </source>
</evidence>
<feature type="transmembrane region" description="Helical" evidence="8">
    <location>
        <begin position="20"/>
        <end position="46"/>
    </location>
</feature>
<dbReference type="PANTHER" id="PTHR21716">
    <property type="entry name" value="TRANSMEMBRANE PROTEIN"/>
    <property type="match status" value="1"/>
</dbReference>
<dbReference type="EMBL" id="PFBY01000012">
    <property type="protein sequence ID" value="PIR76657.1"/>
    <property type="molecule type" value="Genomic_DNA"/>
</dbReference>
<proteinExistence type="inferred from homology"/>
<comment type="similarity">
    <text evidence="2">Belongs to the autoinducer-2 exporter (AI-2E) (TC 2.A.86) family.</text>
</comment>
<name>A0A2H0TZ37_9BACT</name>
<evidence type="ECO:0000256" key="7">
    <source>
        <dbReference type="ARBA" id="ARBA00023136"/>
    </source>
</evidence>
<keyword evidence="4" id="KW-1003">Cell membrane</keyword>
<organism evidence="9 10">
    <name type="scientific">Candidatus Magasanikbacteria bacterium CG10_big_fil_rev_8_21_14_0_10_42_10</name>
    <dbReference type="NCBI Taxonomy" id="1974649"/>
    <lineage>
        <taxon>Bacteria</taxon>
        <taxon>Candidatus Magasanikiibacteriota</taxon>
    </lineage>
</organism>